<dbReference type="Pfam" id="PF13579">
    <property type="entry name" value="Glyco_trans_4_4"/>
    <property type="match status" value="1"/>
</dbReference>
<dbReference type="PANTHER" id="PTHR12526">
    <property type="entry name" value="GLYCOSYLTRANSFERASE"/>
    <property type="match status" value="1"/>
</dbReference>
<dbReference type="AlphaFoldDB" id="A0A140E3V6"/>
<proteinExistence type="predicted"/>
<dbReference type="CDD" id="cd03794">
    <property type="entry name" value="GT4_WbuB-like"/>
    <property type="match status" value="1"/>
</dbReference>
<reference evidence="2 3" key="1">
    <citation type="journal article" date="2015" name="Environ. Microbiol.">
        <title>Methane oxidation coupled to nitrate reduction under hypoxia by the Gammaproteobacterium Methylomonas denitrificans, sp. nov. type strain FJG1.</title>
        <authorList>
            <person name="Kits K.D."/>
            <person name="Klotz M.G."/>
            <person name="Stein L.Y."/>
        </authorList>
    </citation>
    <scope>NUCLEOTIDE SEQUENCE [LARGE SCALE GENOMIC DNA]</scope>
    <source>
        <strain evidence="2 3">FJG1</strain>
    </source>
</reference>
<dbReference type="RefSeq" id="WP_036273452.1">
    <property type="nucleotide sequence ID" value="NZ_CP014476.1"/>
</dbReference>
<dbReference type="SUPFAM" id="SSF53756">
    <property type="entry name" value="UDP-Glycosyltransferase/glycogen phosphorylase"/>
    <property type="match status" value="1"/>
</dbReference>
<dbReference type="KEGG" id="mdn:JT25_001045"/>
<protein>
    <submittedName>
        <fullName evidence="2">Glycosyltransferase WbuB</fullName>
    </submittedName>
</protein>
<sequence length="407" mass="45333">MRILIVSQYFWPENFRINDVAKTLLEKGVHVEVLTGKPNYPGGDIFPGYQISKCQNELYDDVSVHRIPLVPRGRGGWRLAVNYLSFMLSGLLFAPSLLRGREFDAIFVFAPSPILQAIPAIFLGWMKRCSVALWVQDLWPESLSATGHVKNPLVIGLVRSVVRFIYRHVDLLLVQSQAFIKPVREFAGETPVVYYPNSVDSSFSESENNDVPNIVGLSNGFSVVFAGNIGVAQAIDVIIEAAKVLRKFEDIHFLVLGEGSRREHMLQETRRLGLTNLHVPGRFPLEVMPGILQRASALLVTLTDQPIFAATVPSKVQAYMAAGRPIIACLNGEGARLILEAEAGLSVPAEDSKALAAAVLELYRKTPEERAMQGENGRQYFLKHFKHEKLVDELIEHFNELICKGCK</sequence>
<evidence type="ECO:0000313" key="2">
    <source>
        <dbReference type="EMBL" id="AMK75080.1"/>
    </source>
</evidence>
<keyword evidence="2" id="KW-0808">Transferase</keyword>
<keyword evidence="3" id="KW-1185">Reference proteome</keyword>
<evidence type="ECO:0000259" key="1">
    <source>
        <dbReference type="Pfam" id="PF13579"/>
    </source>
</evidence>
<organism evidence="2 3">
    <name type="scientific">Methylomonas denitrificans</name>
    <dbReference type="NCBI Taxonomy" id="1538553"/>
    <lineage>
        <taxon>Bacteria</taxon>
        <taxon>Pseudomonadati</taxon>
        <taxon>Pseudomonadota</taxon>
        <taxon>Gammaproteobacteria</taxon>
        <taxon>Methylococcales</taxon>
        <taxon>Methylococcaceae</taxon>
        <taxon>Methylomonas</taxon>
    </lineage>
</organism>
<name>A0A140E3V6_9GAMM</name>
<gene>
    <name evidence="2" type="ORF">JT25_001045</name>
</gene>
<dbReference type="Proteomes" id="UP000030512">
    <property type="component" value="Chromosome"/>
</dbReference>
<dbReference type="EMBL" id="CP014476">
    <property type="protein sequence ID" value="AMK75080.1"/>
    <property type="molecule type" value="Genomic_DNA"/>
</dbReference>
<evidence type="ECO:0000313" key="3">
    <source>
        <dbReference type="Proteomes" id="UP000030512"/>
    </source>
</evidence>
<dbReference type="OrthoDB" id="9787293at2"/>
<dbReference type="InterPro" id="IPR028098">
    <property type="entry name" value="Glyco_trans_4-like_N"/>
</dbReference>
<dbReference type="Gene3D" id="3.40.50.2000">
    <property type="entry name" value="Glycogen Phosphorylase B"/>
    <property type="match status" value="2"/>
</dbReference>
<feature type="domain" description="Glycosyltransferase subfamily 4-like N-terminal" evidence="1">
    <location>
        <begin position="16"/>
        <end position="197"/>
    </location>
</feature>
<dbReference type="STRING" id="1538553.JT25_001045"/>
<dbReference type="Pfam" id="PF13692">
    <property type="entry name" value="Glyco_trans_1_4"/>
    <property type="match status" value="1"/>
</dbReference>
<accession>A0A140E3V6</accession>
<dbReference type="GO" id="GO:0016757">
    <property type="term" value="F:glycosyltransferase activity"/>
    <property type="evidence" value="ECO:0007669"/>
    <property type="project" value="UniProtKB-ARBA"/>
</dbReference>